<feature type="compositionally biased region" description="Low complexity" evidence="1">
    <location>
        <begin position="256"/>
        <end position="265"/>
    </location>
</feature>
<dbReference type="AlphaFoldDB" id="A0A1X6NIT0"/>
<dbReference type="Proteomes" id="UP000218209">
    <property type="component" value="Unassembled WGS sequence"/>
</dbReference>
<feature type="region of interest" description="Disordered" evidence="1">
    <location>
        <begin position="233"/>
        <end position="355"/>
    </location>
</feature>
<evidence type="ECO:0000256" key="1">
    <source>
        <dbReference type="SAM" id="MobiDB-lite"/>
    </source>
</evidence>
<accession>A0A1X6NIT0</accession>
<feature type="compositionally biased region" description="Low complexity" evidence="1">
    <location>
        <begin position="138"/>
        <end position="155"/>
    </location>
</feature>
<feature type="region of interest" description="Disordered" evidence="1">
    <location>
        <begin position="79"/>
        <end position="180"/>
    </location>
</feature>
<proteinExistence type="predicted"/>
<evidence type="ECO:0000313" key="3">
    <source>
        <dbReference type="Proteomes" id="UP000218209"/>
    </source>
</evidence>
<feature type="compositionally biased region" description="Basic and acidic residues" evidence="1">
    <location>
        <begin position="316"/>
        <end position="328"/>
    </location>
</feature>
<feature type="compositionally biased region" description="Gly residues" evidence="1">
    <location>
        <begin position="156"/>
        <end position="167"/>
    </location>
</feature>
<organism evidence="2 3">
    <name type="scientific">Porphyra umbilicalis</name>
    <name type="common">Purple laver</name>
    <name type="synonym">Red alga</name>
    <dbReference type="NCBI Taxonomy" id="2786"/>
    <lineage>
        <taxon>Eukaryota</taxon>
        <taxon>Rhodophyta</taxon>
        <taxon>Bangiophyceae</taxon>
        <taxon>Bangiales</taxon>
        <taxon>Bangiaceae</taxon>
        <taxon>Porphyra</taxon>
    </lineage>
</organism>
<reference evidence="2 3" key="1">
    <citation type="submission" date="2017-03" db="EMBL/GenBank/DDBJ databases">
        <title>WGS assembly of Porphyra umbilicalis.</title>
        <authorList>
            <person name="Brawley S.H."/>
            <person name="Blouin N.A."/>
            <person name="Ficko-Blean E."/>
            <person name="Wheeler G.L."/>
            <person name="Lohr M."/>
            <person name="Goodson H.V."/>
            <person name="Jenkins J.W."/>
            <person name="Blaby-Haas C.E."/>
            <person name="Helliwell K.E."/>
            <person name="Chan C."/>
            <person name="Marriage T."/>
            <person name="Bhattacharya D."/>
            <person name="Klein A.S."/>
            <person name="Badis Y."/>
            <person name="Brodie J."/>
            <person name="Cao Y."/>
            <person name="Collen J."/>
            <person name="Dittami S.M."/>
            <person name="Gachon C.M."/>
            <person name="Green B.R."/>
            <person name="Karpowicz S."/>
            <person name="Kim J.W."/>
            <person name="Kudahl U."/>
            <person name="Lin S."/>
            <person name="Michel G."/>
            <person name="Mittag M."/>
            <person name="Olson B.J."/>
            <person name="Pangilinan J."/>
            <person name="Peng Y."/>
            <person name="Qiu H."/>
            <person name="Shu S."/>
            <person name="Singer J.T."/>
            <person name="Smith A.G."/>
            <person name="Sprecher B.N."/>
            <person name="Wagner V."/>
            <person name="Wang W."/>
            <person name="Wang Z.-Y."/>
            <person name="Yan J."/>
            <person name="Yarish C."/>
            <person name="Zoeuner-Riek S."/>
            <person name="Zhuang Y."/>
            <person name="Zou Y."/>
            <person name="Lindquist E.A."/>
            <person name="Grimwood J."/>
            <person name="Barry K."/>
            <person name="Rokhsar D.S."/>
            <person name="Schmutz J."/>
            <person name="Stiller J.W."/>
            <person name="Grossman A.R."/>
            <person name="Prochnik S.E."/>
        </authorList>
    </citation>
    <scope>NUCLEOTIDE SEQUENCE [LARGE SCALE GENOMIC DNA]</scope>
    <source>
        <strain evidence="2">4086291</strain>
    </source>
</reference>
<name>A0A1X6NIT0_PORUM</name>
<sequence>MRAARGARVVTAGRLAPRRRVGSVRLLGSAASACHRLPFGQPPAVGMLPAHTAAGLPGGLARPSSRWRADLAVRVSRAWPPRRAPRRTAAERRPRPGRRPLAAAGPSRSPPAAPTVGADRVTPGAGGGLLARRRARGGSRPAAAAAAARRSAARGAHGGARAGGGAARGHARSGRWLPPPVREAGASVRRLDAVGWWREAAAGVARPPRAPHPLRWQCGTWAAHAWGRLAAAKRRGPPRPCLRPTPVTLGGGGGLTTADAGAAATSVAEPPRQQADRRGRARSCACRKGGVLDEDDAAQVPPSRAADRPLPAAVTPRRERAEDAPADRRCRRVAGGTEMHADGPSRDRRDPGIPG</sequence>
<dbReference type="EMBL" id="KV920430">
    <property type="protein sequence ID" value="OSX68515.1"/>
    <property type="molecule type" value="Genomic_DNA"/>
</dbReference>
<protein>
    <submittedName>
        <fullName evidence="2">Uncharacterized protein</fullName>
    </submittedName>
</protein>
<feature type="compositionally biased region" description="Basic and acidic residues" evidence="1">
    <location>
        <begin position="339"/>
        <end position="355"/>
    </location>
</feature>
<gene>
    <name evidence="2" type="ORF">BU14_2655s0001</name>
</gene>
<keyword evidence="3" id="KW-1185">Reference proteome</keyword>
<evidence type="ECO:0000313" key="2">
    <source>
        <dbReference type="EMBL" id="OSX68515.1"/>
    </source>
</evidence>